<gene>
    <name evidence="8" type="ORF">B0A54_05791</name>
</gene>
<evidence type="ECO:0000256" key="4">
    <source>
        <dbReference type="ARBA" id="ARBA00022840"/>
    </source>
</evidence>
<dbReference type="OrthoDB" id="413582at2759"/>
<dbReference type="SUPFAM" id="SSF56112">
    <property type="entry name" value="Protein kinase-like (PK-like)"/>
    <property type="match status" value="1"/>
</dbReference>
<comment type="caution">
    <text evidence="8">The sequence shown here is derived from an EMBL/GenBank/DDBJ whole genome shotgun (WGS) entry which is preliminary data.</text>
</comment>
<dbReference type="GO" id="GO:0005524">
    <property type="term" value="F:ATP binding"/>
    <property type="evidence" value="ECO:0007669"/>
    <property type="project" value="UniProtKB-KW"/>
</dbReference>
<comment type="catalytic activity">
    <reaction evidence="5">
        <text>L-threonyl-[protein] + ATP = O-phospho-L-threonyl-[protein] + ADP + H(+)</text>
        <dbReference type="Rhea" id="RHEA:46608"/>
        <dbReference type="Rhea" id="RHEA-COMP:11060"/>
        <dbReference type="Rhea" id="RHEA-COMP:11605"/>
        <dbReference type="ChEBI" id="CHEBI:15378"/>
        <dbReference type="ChEBI" id="CHEBI:30013"/>
        <dbReference type="ChEBI" id="CHEBI:30616"/>
        <dbReference type="ChEBI" id="CHEBI:61977"/>
        <dbReference type="ChEBI" id="CHEBI:456216"/>
        <dbReference type="EC" id="2.7.11.22"/>
    </reaction>
</comment>
<comment type="similarity">
    <text evidence="1">Belongs to the protein kinase superfamily. CMGC Ser/Thr protein kinase family. CDC2/CDKX subfamily.</text>
</comment>
<dbReference type="EMBL" id="NAJP01000019">
    <property type="protein sequence ID" value="TKA43310.1"/>
    <property type="molecule type" value="Genomic_DNA"/>
</dbReference>
<reference evidence="8 9" key="1">
    <citation type="submission" date="2017-03" db="EMBL/GenBank/DDBJ databases">
        <title>Genomes of endolithic fungi from Antarctica.</title>
        <authorList>
            <person name="Coleine C."/>
            <person name="Masonjones S."/>
            <person name="Stajich J.E."/>
        </authorList>
    </citation>
    <scope>NUCLEOTIDE SEQUENCE [LARGE SCALE GENOMIC DNA]</scope>
    <source>
        <strain evidence="8 9">CCFEE 5311</strain>
    </source>
</reference>
<dbReference type="GO" id="GO:0005737">
    <property type="term" value="C:cytoplasm"/>
    <property type="evidence" value="ECO:0007669"/>
    <property type="project" value="TreeGrafter"/>
</dbReference>
<dbReference type="InterPro" id="IPR050108">
    <property type="entry name" value="CDK"/>
</dbReference>
<dbReference type="GO" id="GO:0000307">
    <property type="term" value="C:cyclin-dependent protein kinase holoenzyme complex"/>
    <property type="evidence" value="ECO:0007669"/>
    <property type="project" value="TreeGrafter"/>
</dbReference>
<dbReference type="PANTHER" id="PTHR24056">
    <property type="entry name" value="CELL DIVISION PROTEIN KINASE"/>
    <property type="match status" value="1"/>
</dbReference>
<protein>
    <recommendedName>
        <fullName evidence="2">cyclin-dependent kinase</fullName>
        <ecNumber evidence="2">2.7.11.22</ecNumber>
    </recommendedName>
</protein>
<accession>A0A4U0V3Q6</accession>
<keyword evidence="4" id="KW-0067">ATP-binding</keyword>
<dbReference type="GO" id="GO:0030332">
    <property type="term" value="F:cyclin binding"/>
    <property type="evidence" value="ECO:0007669"/>
    <property type="project" value="TreeGrafter"/>
</dbReference>
<dbReference type="GO" id="GO:0010389">
    <property type="term" value="P:regulation of G2/M transition of mitotic cell cycle"/>
    <property type="evidence" value="ECO:0007669"/>
    <property type="project" value="TreeGrafter"/>
</dbReference>
<dbReference type="PROSITE" id="PS00108">
    <property type="entry name" value="PROTEIN_KINASE_ST"/>
    <property type="match status" value="1"/>
</dbReference>
<dbReference type="Pfam" id="PF00069">
    <property type="entry name" value="Pkinase"/>
    <property type="match status" value="1"/>
</dbReference>
<dbReference type="AlphaFoldDB" id="A0A4U0V3Q6"/>
<dbReference type="Proteomes" id="UP000310066">
    <property type="component" value="Unassembled WGS sequence"/>
</dbReference>
<dbReference type="GO" id="GO:0000082">
    <property type="term" value="P:G1/S transition of mitotic cell cycle"/>
    <property type="evidence" value="ECO:0007669"/>
    <property type="project" value="TreeGrafter"/>
</dbReference>
<evidence type="ECO:0000259" key="7">
    <source>
        <dbReference type="PROSITE" id="PS50011"/>
    </source>
</evidence>
<comment type="catalytic activity">
    <reaction evidence="6">
        <text>L-seryl-[protein] + ATP = O-phospho-L-seryl-[protein] + ADP + H(+)</text>
        <dbReference type="Rhea" id="RHEA:17989"/>
        <dbReference type="Rhea" id="RHEA-COMP:9863"/>
        <dbReference type="Rhea" id="RHEA-COMP:11604"/>
        <dbReference type="ChEBI" id="CHEBI:15378"/>
        <dbReference type="ChEBI" id="CHEBI:29999"/>
        <dbReference type="ChEBI" id="CHEBI:30616"/>
        <dbReference type="ChEBI" id="CHEBI:83421"/>
        <dbReference type="ChEBI" id="CHEBI:456216"/>
        <dbReference type="EC" id="2.7.11.22"/>
    </reaction>
</comment>
<dbReference type="Gene3D" id="1.10.510.10">
    <property type="entry name" value="Transferase(Phosphotransferase) domain 1"/>
    <property type="match status" value="1"/>
</dbReference>
<dbReference type="Gene3D" id="3.30.200.20">
    <property type="entry name" value="Phosphorylase Kinase, domain 1"/>
    <property type="match status" value="1"/>
</dbReference>
<evidence type="ECO:0000256" key="3">
    <source>
        <dbReference type="ARBA" id="ARBA00022741"/>
    </source>
</evidence>
<dbReference type="GO" id="GO:0004693">
    <property type="term" value="F:cyclin-dependent protein serine/threonine kinase activity"/>
    <property type="evidence" value="ECO:0007669"/>
    <property type="project" value="UniProtKB-EC"/>
</dbReference>
<name>A0A4U0V3Q6_9PEZI</name>
<evidence type="ECO:0000256" key="6">
    <source>
        <dbReference type="ARBA" id="ARBA00048367"/>
    </source>
</evidence>
<evidence type="ECO:0000313" key="8">
    <source>
        <dbReference type="EMBL" id="TKA43310.1"/>
    </source>
</evidence>
<dbReference type="GO" id="GO:0010468">
    <property type="term" value="P:regulation of gene expression"/>
    <property type="evidence" value="ECO:0007669"/>
    <property type="project" value="TreeGrafter"/>
</dbReference>
<evidence type="ECO:0000256" key="5">
    <source>
        <dbReference type="ARBA" id="ARBA00047811"/>
    </source>
</evidence>
<keyword evidence="3" id="KW-0547">Nucleotide-binding</keyword>
<dbReference type="GO" id="GO:0007165">
    <property type="term" value="P:signal transduction"/>
    <property type="evidence" value="ECO:0007669"/>
    <property type="project" value="TreeGrafter"/>
</dbReference>
<dbReference type="InterPro" id="IPR011009">
    <property type="entry name" value="Kinase-like_dom_sf"/>
</dbReference>
<dbReference type="GO" id="GO:0005634">
    <property type="term" value="C:nucleus"/>
    <property type="evidence" value="ECO:0007669"/>
    <property type="project" value="TreeGrafter"/>
</dbReference>
<evidence type="ECO:0000256" key="1">
    <source>
        <dbReference type="ARBA" id="ARBA00006485"/>
    </source>
</evidence>
<proteinExistence type="inferred from homology"/>
<dbReference type="PANTHER" id="PTHR24056:SF576">
    <property type="entry name" value="SERINE_THREONINE-PROTEIN KINASE CSK1"/>
    <property type="match status" value="1"/>
</dbReference>
<evidence type="ECO:0000313" key="9">
    <source>
        <dbReference type="Proteomes" id="UP000310066"/>
    </source>
</evidence>
<evidence type="ECO:0000256" key="2">
    <source>
        <dbReference type="ARBA" id="ARBA00012425"/>
    </source>
</evidence>
<feature type="domain" description="Protein kinase" evidence="7">
    <location>
        <begin position="97"/>
        <end position="397"/>
    </location>
</feature>
<dbReference type="InterPro" id="IPR008271">
    <property type="entry name" value="Ser/Thr_kinase_AS"/>
</dbReference>
<dbReference type="EC" id="2.7.11.22" evidence="2"/>
<dbReference type="PROSITE" id="PS50011">
    <property type="entry name" value="PROTEIN_KINASE_DOM"/>
    <property type="match status" value="1"/>
</dbReference>
<sequence length="419" mass="45805">MADWRLRLGFAERLTATIKAYKQVHPTCAATDASKHAKASEEICRKTALSLPEYHDAIGNTVRSLLESITQGTDADETALEDVIPHEPQIGQTFGRYKNAHHYSDGLFSEVFKAVDPGESGETTRNQVLALKVTTPDMMTAPHDSKREARILIAVKSDHVIPLVETFQQAGGRLVLVFPFMPYGLDGLLPSGKLTSTARRSILRDLLSGLTHIHSMGIIHRDIKPSNVLLASSSGPAYISDFGIAWSPTDRASEPPDQKILDVGTTCYRPPELLFGHGAYGTKLDMWAAGCVAAQVVCLNGRTFFDAGELGSELALIKNMFETLGTPDLVVWPEAAGFPDWGKMNFTRYPARKWEDILEGADPSAVGFVSQLVLYESGQRLTAEEVKKTSEERRIWLADTPAGCRMGLGMNTATDATEL</sequence>
<organism evidence="8 9">
    <name type="scientific">Friedmanniomyces endolithicus</name>
    <dbReference type="NCBI Taxonomy" id="329885"/>
    <lineage>
        <taxon>Eukaryota</taxon>
        <taxon>Fungi</taxon>
        <taxon>Dikarya</taxon>
        <taxon>Ascomycota</taxon>
        <taxon>Pezizomycotina</taxon>
        <taxon>Dothideomycetes</taxon>
        <taxon>Dothideomycetidae</taxon>
        <taxon>Mycosphaerellales</taxon>
        <taxon>Teratosphaeriaceae</taxon>
        <taxon>Friedmanniomyces</taxon>
    </lineage>
</organism>
<dbReference type="SMART" id="SM00220">
    <property type="entry name" value="S_TKc"/>
    <property type="match status" value="1"/>
</dbReference>
<dbReference type="InterPro" id="IPR000719">
    <property type="entry name" value="Prot_kinase_dom"/>
</dbReference>
<dbReference type="STRING" id="329885.A0A4U0V3Q6"/>